<keyword evidence="6" id="KW-0539">Nucleus</keyword>
<accession>A0A4C1ZY10</accession>
<evidence type="ECO:0000256" key="3">
    <source>
        <dbReference type="ARBA" id="ARBA00022737"/>
    </source>
</evidence>
<evidence type="ECO:0000256" key="6">
    <source>
        <dbReference type="ARBA" id="ARBA00023242"/>
    </source>
</evidence>
<feature type="domain" description="C2H2-type" evidence="9">
    <location>
        <begin position="305"/>
        <end position="332"/>
    </location>
</feature>
<proteinExistence type="predicted"/>
<dbReference type="PANTHER" id="PTHR23226">
    <property type="entry name" value="ZINC FINGER AND SCAN DOMAIN-CONTAINING"/>
    <property type="match status" value="1"/>
</dbReference>
<dbReference type="GO" id="GO:0005634">
    <property type="term" value="C:nucleus"/>
    <property type="evidence" value="ECO:0007669"/>
    <property type="project" value="UniProtKB-SubCell"/>
</dbReference>
<evidence type="ECO:0000256" key="7">
    <source>
        <dbReference type="PROSITE-ProRule" id="PRU00042"/>
    </source>
</evidence>
<gene>
    <name evidence="10" type="primary">ZNF700</name>
    <name evidence="10" type="ORF">EVAR_103573_1</name>
</gene>
<evidence type="ECO:0000313" key="10">
    <source>
        <dbReference type="EMBL" id="GBP91924.1"/>
    </source>
</evidence>
<dbReference type="Pfam" id="PF13909">
    <property type="entry name" value="zf-H2C2_5"/>
    <property type="match status" value="1"/>
</dbReference>
<dbReference type="PROSITE" id="PS50157">
    <property type="entry name" value="ZINC_FINGER_C2H2_2"/>
    <property type="match status" value="3"/>
</dbReference>
<dbReference type="Pfam" id="PF00096">
    <property type="entry name" value="zf-C2H2"/>
    <property type="match status" value="1"/>
</dbReference>
<dbReference type="FunFam" id="3.30.160.60:FF:001573">
    <property type="entry name" value="Zinc finger protein 407"/>
    <property type="match status" value="1"/>
</dbReference>
<evidence type="ECO:0000313" key="11">
    <source>
        <dbReference type="Proteomes" id="UP000299102"/>
    </source>
</evidence>
<name>A0A4C1ZY10_EUMVA</name>
<protein>
    <submittedName>
        <fullName evidence="10">Zinc finger protein 700</fullName>
    </submittedName>
</protein>
<comment type="subcellular location">
    <subcellularLocation>
        <location evidence="1">Nucleus</location>
    </subcellularLocation>
</comment>
<dbReference type="InterPro" id="IPR036236">
    <property type="entry name" value="Znf_C2H2_sf"/>
</dbReference>
<dbReference type="GO" id="GO:0008270">
    <property type="term" value="F:zinc ion binding"/>
    <property type="evidence" value="ECO:0007669"/>
    <property type="project" value="UniProtKB-KW"/>
</dbReference>
<dbReference type="EMBL" id="BGZK01002224">
    <property type="protein sequence ID" value="GBP91924.1"/>
    <property type="molecule type" value="Genomic_DNA"/>
</dbReference>
<reference evidence="10 11" key="1">
    <citation type="journal article" date="2019" name="Commun. Biol.">
        <title>The bagworm genome reveals a unique fibroin gene that provides high tensile strength.</title>
        <authorList>
            <person name="Kono N."/>
            <person name="Nakamura H."/>
            <person name="Ohtoshi R."/>
            <person name="Tomita M."/>
            <person name="Numata K."/>
            <person name="Arakawa K."/>
        </authorList>
    </citation>
    <scope>NUCLEOTIDE SEQUENCE [LARGE SCALE GENOMIC DNA]</scope>
</reference>
<dbReference type="GO" id="GO:0000978">
    <property type="term" value="F:RNA polymerase II cis-regulatory region sequence-specific DNA binding"/>
    <property type="evidence" value="ECO:0007669"/>
    <property type="project" value="TreeGrafter"/>
</dbReference>
<keyword evidence="5" id="KW-0862">Zinc</keyword>
<dbReference type="STRING" id="151549.A0A4C1ZY10"/>
<dbReference type="OrthoDB" id="6077919at2759"/>
<dbReference type="PANTHER" id="PTHR23226:SF416">
    <property type="entry name" value="FI01424P"/>
    <property type="match status" value="1"/>
</dbReference>
<evidence type="ECO:0000259" key="9">
    <source>
        <dbReference type="PROSITE" id="PS50157"/>
    </source>
</evidence>
<dbReference type="InterPro" id="IPR013087">
    <property type="entry name" value="Znf_C2H2_type"/>
</dbReference>
<keyword evidence="3" id="KW-0677">Repeat</keyword>
<comment type="caution">
    <text evidence="10">The sequence shown here is derived from an EMBL/GenBank/DDBJ whole genome shotgun (WGS) entry which is preliminary data.</text>
</comment>
<keyword evidence="2" id="KW-0479">Metal-binding</keyword>
<feature type="domain" description="C2H2-type" evidence="9">
    <location>
        <begin position="277"/>
        <end position="304"/>
    </location>
</feature>
<evidence type="ECO:0000256" key="4">
    <source>
        <dbReference type="ARBA" id="ARBA00022771"/>
    </source>
</evidence>
<feature type="region of interest" description="Disordered" evidence="8">
    <location>
        <begin position="94"/>
        <end position="114"/>
    </location>
</feature>
<dbReference type="FunFam" id="3.30.160.60:FF:000630">
    <property type="entry name" value="Zinc finger protein 180"/>
    <property type="match status" value="2"/>
</dbReference>
<sequence>MTMMVKVEFEGEDSAAYQEPRVYIKHAHLSEDSDTDDGLRVKEENSLILKIKDEADEIAIKQELEIEPTMLQPKTTPTTDIDDLTGSMNYTRSISMQTNPPDTQPSSLGGRPGPAATPLRYCTDCLSNRSSHNPKWKSHHGGDSGAVSHSDFLLDVRRGRDCYQSSLREQTSGHSDSVDTSLYRQESGQCRRCVRASTESDCTADSIKTAADMHTSKKQNECKRCEHNTGRELCSIKHTNITRTHTGINSYETKQSASDTPKAGSFEILTHLGENLYRCEHCDYSSSKIRNLKRHMRTHSGVKPYKCRHCDYRTSQTWNLKVHMRTHTGEKPFKCEHCEYSASLLYHLKLHMRTHTGEKPYGCKHCEYSS</sequence>
<evidence type="ECO:0000256" key="1">
    <source>
        <dbReference type="ARBA" id="ARBA00004123"/>
    </source>
</evidence>
<evidence type="ECO:0000256" key="8">
    <source>
        <dbReference type="SAM" id="MobiDB-lite"/>
    </source>
</evidence>
<evidence type="ECO:0000256" key="2">
    <source>
        <dbReference type="ARBA" id="ARBA00022723"/>
    </source>
</evidence>
<dbReference type="SUPFAM" id="SSF57667">
    <property type="entry name" value="beta-beta-alpha zinc fingers"/>
    <property type="match status" value="2"/>
</dbReference>
<keyword evidence="4 7" id="KW-0863">Zinc-finger</keyword>
<dbReference type="Gene3D" id="3.30.160.60">
    <property type="entry name" value="Classic Zinc Finger"/>
    <property type="match status" value="3"/>
</dbReference>
<dbReference type="SMART" id="SM00355">
    <property type="entry name" value="ZnF_C2H2"/>
    <property type="match status" value="3"/>
</dbReference>
<dbReference type="Proteomes" id="UP000299102">
    <property type="component" value="Unassembled WGS sequence"/>
</dbReference>
<evidence type="ECO:0000256" key="5">
    <source>
        <dbReference type="ARBA" id="ARBA00022833"/>
    </source>
</evidence>
<dbReference type="GO" id="GO:0000981">
    <property type="term" value="F:DNA-binding transcription factor activity, RNA polymerase II-specific"/>
    <property type="evidence" value="ECO:0007669"/>
    <property type="project" value="TreeGrafter"/>
</dbReference>
<feature type="domain" description="C2H2-type" evidence="9">
    <location>
        <begin position="333"/>
        <end position="360"/>
    </location>
</feature>
<dbReference type="AlphaFoldDB" id="A0A4C1ZY10"/>
<feature type="compositionally biased region" description="Polar residues" evidence="8">
    <location>
        <begin position="94"/>
        <end position="107"/>
    </location>
</feature>
<organism evidence="10 11">
    <name type="scientific">Eumeta variegata</name>
    <name type="common">Bagworm moth</name>
    <name type="synonym">Eumeta japonica</name>
    <dbReference type="NCBI Taxonomy" id="151549"/>
    <lineage>
        <taxon>Eukaryota</taxon>
        <taxon>Metazoa</taxon>
        <taxon>Ecdysozoa</taxon>
        <taxon>Arthropoda</taxon>
        <taxon>Hexapoda</taxon>
        <taxon>Insecta</taxon>
        <taxon>Pterygota</taxon>
        <taxon>Neoptera</taxon>
        <taxon>Endopterygota</taxon>
        <taxon>Lepidoptera</taxon>
        <taxon>Glossata</taxon>
        <taxon>Ditrysia</taxon>
        <taxon>Tineoidea</taxon>
        <taxon>Psychidae</taxon>
        <taxon>Oiketicinae</taxon>
        <taxon>Eumeta</taxon>
    </lineage>
</organism>
<keyword evidence="11" id="KW-1185">Reference proteome</keyword>